<accession>A0ABU0D261</accession>
<feature type="transmembrane region" description="Helical" evidence="7">
    <location>
        <begin position="109"/>
        <end position="136"/>
    </location>
</feature>
<evidence type="ECO:0000256" key="6">
    <source>
        <dbReference type="ARBA" id="ARBA00023136"/>
    </source>
</evidence>
<feature type="transmembrane region" description="Helical" evidence="7">
    <location>
        <begin position="34"/>
        <end position="55"/>
    </location>
</feature>
<evidence type="ECO:0000256" key="3">
    <source>
        <dbReference type="ARBA" id="ARBA00022475"/>
    </source>
</evidence>
<comment type="similarity">
    <text evidence="2">Belongs to the CPA3 antiporters (TC 2.A.63) subunit B family.</text>
</comment>
<evidence type="ECO:0000259" key="8">
    <source>
        <dbReference type="Pfam" id="PF04039"/>
    </source>
</evidence>
<evidence type="ECO:0000256" key="2">
    <source>
        <dbReference type="ARBA" id="ARBA00009425"/>
    </source>
</evidence>
<dbReference type="PANTHER" id="PTHR33932">
    <property type="entry name" value="NA(+)/H(+) ANTIPORTER SUBUNIT B"/>
    <property type="match status" value="1"/>
</dbReference>
<evidence type="ECO:0000256" key="4">
    <source>
        <dbReference type="ARBA" id="ARBA00022692"/>
    </source>
</evidence>
<feature type="transmembrane region" description="Helical" evidence="7">
    <location>
        <begin position="7"/>
        <end position="28"/>
    </location>
</feature>
<gene>
    <name evidence="9" type="ORF">J2S14_001286</name>
</gene>
<dbReference type="InterPro" id="IPR007182">
    <property type="entry name" value="MnhB"/>
</dbReference>
<comment type="caution">
    <text evidence="9">The sequence shown here is derived from an EMBL/GenBank/DDBJ whole genome shotgun (WGS) entry which is preliminary data.</text>
</comment>
<sequence length="140" mass="14528">MKINDVILQTVTKIVVFIILTMAIYLFISGHNSPGGGFIGGLILASAFVLLCLAFDIETITNGIPLDFKKVAATGGFIVLGTGLGASLFDVPFLSQAHSYVNFPIVGKTALATVTLFEAGVALAVVGVVVTIILSISEDV</sequence>
<dbReference type="RefSeq" id="WP_244680960.1">
    <property type="nucleotide sequence ID" value="NZ_JALIRM010000002.1"/>
</dbReference>
<keyword evidence="3" id="KW-1003">Cell membrane</keyword>
<evidence type="ECO:0000256" key="7">
    <source>
        <dbReference type="SAM" id="Phobius"/>
    </source>
</evidence>
<comment type="subcellular location">
    <subcellularLocation>
        <location evidence="1">Cell membrane</location>
        <topology evidence="1">Multi-pass membrane protein</topology>
    </subcellularLocation>
</comment>
<dbReference type="PANTHER" id="PTHR33932:SF4">
    <property type="entry name" value="NA(+)_H(+) ANTIPORTER SUBUNIT B"/>
    <property type="match status" value="1"/>
</dbReference>
<protein>
    <submittedName>
        <fullName evidence="9">Multicomponent Na+:H+ antiporter subunit B</fullName>
    </submittedName>
</protein>
<name>A0ABU0D261_9BACI</name>
<evidence type="ECO:0000313" key="10">
    <source>
        <dbReference type="Proteomes" id="UP001232343"/>
    </source>
</evidence>
<feature type="transmembrane region" description="Helical" evidence="7">
    <location>
        <begin position="71"/>
        <end position="89"/>
    </location>
</feature>
<dbReference type="EMBL" id="JAUSUO010000002">
    <property type="protein sequence ID" value="MDQ0342474.1"/>
    <property type="molecule type" value="Genomic_DNA"/>
</dbReference>
<dbReference type="Pfam" id="PF04039">
    <property type="entry name" value="MnhB"/>
    <property type="match status" value="1"/>
</dbReference>
<dbReference type="NCBIfam" id="NF009223">
    <property type="entry name" value="PRK12573.1"/>
    <property type="match status" value="1"/>
</dbReference>
<feature type="domain" description="Na+/H+ antiporter MnhB subunit-related protein" evidence="8">
    <location>
        <begin position="7"/>
        <end position="131"/>
    </location>
</feature>
<keyword evidence="10" id="KW-1185">Reference proteome</keyword>
<evidence type="ECO:0000256" key="1">
    <source>
        <dbReference type="ARBA" id="ARBA00004651"/>
    </source>
</evidence>
<evidence type="ECO:0000256" key="5">
    <source>
        <dbReference type="ARBA" id="ARBA00022989"/>
    </source>
</evidence>
<proteinExistence type="inferred from homology"/>
<organism evidence="9 10">
    <name type="scientific">Lederbergia wuyishanensis</name>
    <dbReference type="NCBI Taxonomy" id="1347903"/>
    <lineage>
        <taxon>Bacteria</taxon>
        <taxon>Bacillati</taxon>
        <taxon>Bacillota</taxon>
        <taxon>Bacilli</taxon>
        <taxon>Bacillales</taxon>
        <taxon>Bacillaceae</taxon>
        <taxon>Lederbergia</taxon>
    </lineage>
</organism>
<keyword evidence="4 7" id="KW-0812">Transmembrane</keyword>
<keyword evidence="5 7" id="KW-1133">Transmembrane helix</keyword>
<dbReference type="InterPro" id="IPR050622">
    <property type="entry name" value="CPA3_antiporter_subunitB"/>
</dbReference>
<reference evidence="9 10" key="1">
    <citation type="submission" date="2023-07" db="EMBL/GenBank/DDBJ databases">
        <title>Genomic Encyclopedia of Type Strains, Phase IV (KMG-IV): sequencing the most valuable type-strain genomes for metagenomic binning, comparative biology and taxonomic classification.</title>
        <authorList>
            <person name="Goeker M."/>
        </authorList>
    </citation>
    <scope>NUCLEOTIDE SEQUENCE [LARGE SCALE GENOMIC DNA]</scope>
    <source>
        <strain evidence="9 10">DSM 27848</strain>
    </source>
</reference>
<evidence type="ECO:0000313" key="9">
    <source>
        <dbReference type="EMBL" id="MDQ0342474.1"/>
    </source>
</evidence>
<dbReference type="Proteomes" id="UP001232343">
    <property type="component" value="Unassembled WGS sequence"/>
</dbReference>
<keyword evidence="6 7" id="KW-0472">Membrane</keyword>